<dbReference type="SUPFAM" id="SSF56214">
    <property type="entry name" value="4'-phosphopantetheinyl transferase"/>
    <property type="match status" value="1"/>
</dbReference>
<dbReference type="InterPro" id="IPR008278">
    <property type="entry name" value="4-PPantetheinyl_Trfase_dom"/>
</dbReference>
<reference evidence="4" key="1">
    <citation type="journal article" date="2019" name="Int. J. Syst. Evol. Microbiol.">
        <title>The Global Catalogue of Microorganisms (GCM) 10K type strain sequencing project: providing services to taxonomists for standard genome sequencing and annotation.</title>
        <authorList>
            <consortium name="The Broad Institute Genomics Platform"/>
            <consortium name="The Broad Institute Genome Sequencing Center for Infectious Disease"/>
            <person name="Wu L."/>
            <person name="Ma J."/>
        </authorList>
    </citation>
    <scope>NUCLEOTIDE SEQUENCE [LARGE SCALE GENOMIC DNA]</scope>
    <source>
        <strain evidence="4">CCUG 58127</strain>
    </source>
</reference>
<proteinExistence type="predicted"/>
<accession>A0ABW2AJ29</accession>
<evidence type="ECO:0000256" key="1">
    <source>
        <dbReference type="ARBA" id="ARBA00022679"/>
    </source>
</evidence>
<dbReference type="Gene3D" id="3.90.470.20">
    <property type="entry name" value="4'-phosphopantetheinyl transferase domain"/>
    <property type="match status" value="1"/>
</dbReference>
<dbReference type="Pfam" id="PF01648">
    <property type="entry name" value="ACPS"/>
    <property type="match status" value="1"/>
</dbReference>
<evidence type="ECO:0000259" key="2">
    <source>
        <dbReference type="Pfam" id="PF01648"/>
    </source>
</evidence>
<feature type="domain" description="4'-phosphopantetheinyl transferase" evidence="2">
    <location>
        <begin position="85"/>
        <end position="136"/>
    </location>
</feature>
<dbReference type="GO" id="GO:0016740">
    <property type="term" value="F:transferase activity"/>
    <property type="evidence" value="ECO:0007669"/>
    <property type="project" value="UniProtKB-KW"/>
</dbReference>
<dbReference type="EMBL" id="JBHSWH010000001">
    <property type="protein sequence ID" value="MFC6706757.1"/>
    <property type="molecule type" value="Genomic_DNA"/>
</dbReference>
<evidence type="ECO:0000313" key="4">
    <source>
        <dbReference type="Proteomes" id="UP001596298"/>
    </source>
</evidence>
<keyword evidence="1 3" id="KW-0808">Transferase</keyword>
<protein>
    <submittedName>
        <fullName evidence="3">4'-phosphopantetheinyl transferase family protein</fullName>
    </submittedName>
</protein>
<dbReference type="RefSeq" id="WP_382403448.1">
    <property type="nucleotide sequence ID" value="NZ_JBHSWH010000001.1"/>
</dbReference>
<dbReference type="Proteomes" id="UP001596298">
    <property type="component" value="Unassembled WGS sequence"/>
</dbReference>
<organism evidence="3 4">
    <name type="scientific">Flexivirga alba</name>
    <dbReference type="NCBI Taxonomy" id="702742"/>
    <lineage>
        <taxon>Bacteria</taxon>
        <taxon>Bacillati</taxon>
        <taxon>Actinomycetota</taxon>
        <taxon>Actinomycetes</taxon>
        <taxon>Micrococcales</taxon>
        <taxon>Dermacoccaceae</taxon>
        <taxon>Flexivirga</taxon>
    </lineage>
</organism>
<evidence type="ECO:0000313" key="3">
    <source>
        <dbReference type="EMBL" id="MFC6706757.1"/>
    </source>
</evidence>
<name>A0ABW2AJ29_9MICO</name>
<keyword evidence="4" id="KW-1185">Reference proteome</keyword>
<dbReference type="InterPro" id="IPR037143">
    <property type="entry name" value="4-PPantetheinyl_Trfase_dom_sf"/>
</dbReference>
<sequence length="154" mass="16006">MTEDPSTLVVDGHLSAEALVNAAALPGVLVHRCGHCGSTEHGQPVLVGGPFVSIARSSMVSVIAWWAEGPVGVDVEIAGATPPPELTLHPAEEFGDVLAVWVRKEAVLKALGTGLRTDPRTIRLSAQHGAATVTGTDLQVHELHVPGHVAALSW</sequence>
<comment type="caution">
    <text evidence="3">The sequence shown here is derived from an EMBL/GenBank/DDBJ whole genome shotgun (WGS) entry which is preliminary data.</text>
</comment>
<gene>
    <name evidence="3" type="ORF">ACFQDH_16210</name>
</gene>